<protein>
    <submittedName>
        <fullName evidence="1">Uncharacterized protein</fullName>
    </submittedName>
</protein>
<dbReference type="EMBL" id="CAJJDN010000138">
    <property type="protein sequence ID" value="CAD8122396.1"/>
    <property type="molecule type" value="Genomic_DNA"/>
</dbReference>
<reference evidence="1" key="1">
    <citation type="submission" date="2021-01" db="EMBL/GenBank/DDBJ databases">
        <authorList>
            <consortium name="Genoscope - CEA"/>
            <person name="William W."/>
        </authorList>
    </citation>
    <scope>NUCLEOTIDE SEQUENCE</scope>
</reference>
<dbReference type="AlphaFoldDB" id="A0A8S1R2Y4"/>
<evidence type="ECO:0000313" key="1">
    <source>
        <dbReference type="EMBL" id="CAD8122396.1"/>
    </source>
</evidence>
<sequence length="62" mass="7530">MLQIYFYYEECTVLSINIFFQQNIVYKNHYKPQNSNKKLQTTEMKSSTQMILLQSQLLIYIN</sequence>
<dbReference type="Proteomes" id="UP000692954">
    <property type="component" value="Unassembled WGS sequence"/>
</dbReference>
<comment type="caution">
    <text evidence="1">The sequence shown here is derived from an EMBL/GenBank/DDBJ whole genome shotgun (WGS) entry which is preliminary data.</text>
</comment>
<evidence type="ECO:0000313" key="2">
    <source>
        <dbReference type="Proteomes" id="UP000692954"/>
    </source>
</evidence>
<name>A0A8S1R2Y4_9CILI</name>
<keyword evidence="2" id="KW-1185">Reference proteome</keyword>
<organism evidence="1 2">
    <name type="scientific">Paramecium sonneborni</name>
    <dbReference type="NCBI Taxonomy" id="65129"/>
    <lineage>
        <taxon>Eukaryota</taxon>
        <taxon>Sar</taxon>
        <taxon>Alveolata</taxon>
        <taxon>Ciliophora</taxon>
        <taxon>Intramacronucleata</taxon>
        <taxon>Oligohymenophorea</taxon>
        <taxon>Peniculida</taxon>
        <taxon>Parameciidae</taxon>
        <taxon>Paramecium</taxon>
    </lineage>
</organism>
<proteinExistence type="predicted"/>
<gene>
    <name evidence="1" type="ORF">PSON_ATCC_30995.1.T1380068</name>
</gene>
<accession>A0A8S1R2Y4</accession>